<proteinExistence type="predicted"/>
<dbReference type="EMBL" id="CP039396">
    <property type="protein sequence ID" value="QCD41950.1"/>
    <property type="molecule type" value="Genomic_DNA"/>
</dbReference>
<evidence type="ECO:0000313" key="2">
    <source>
        <dbReference type="Proteomes" id="UP000297149"/>
    </source>
</evidence>
<accession>A0A4P7W3E6</accession>
<dbReference type="AlphaFoldDB" id="A0A4P7W3E6"/>
<protein>
    <recommendedName>
        <fullName evidence="3">TonB-dependent receptor</fullName>
    </recommendedName>
</protein>
<keyword evidence="2" id="KW-1185">Reference proteome</keyword>
<gene>
    <name evidence="1" type="ORF">E7747_06430</name>
</gene>
<dbReference type="RefSeq" id="WP_136414843.1">
    <property type="nucleotide sequence ID" value="NZ_CP039396.1"/>
</dbReference>
<evidence type="ECO:0008006" key="3">
    <source>
        <dbReference type="Google" id="ProtNLM"/>
    </source>
</evidence>
<reference evidence="2" key="1">
    <citation type="submission" date="2019-02" db="EMBL/GenBank/DDBJ databases">
        <title>Isolation and identification of novel species under the genus Muribaculum.</title>
        <authorList>
            <person name="Miyake S."/>
            <person name="Ding Y."/>
            <person name="Low A."/>
            <person name="Soh M."/>
            <person name="Seedorf H."/>
        </authorList>
    </citation>
    <scope>NUCLEOTIDE SEQUENCE [LARGE SCALE GENOMIC DNA]</scope>
    <source>
        <strain evidence="2">H5</strain>
    </source>
</reference>
<dbReference type="KEGG" id="ddb:E7747_06430"/>
<organism evidence="1 2">
    <name type="scientific">Duncaniella dubosii</name>
    <dbReference type="NCBI Taxonomy" id="2518971"/>
    <lineage>
        <taxon>Bacteria</taxon>
        <taxon>Pseudomonadati</taxon>
        <taxon>Bacteroidota</taxon>
        <taxon>Bacteroidia</taxon>
        <taxon>Bacteroidales</taxon>
        <taxon>Muribaculaceae</taxon>
        <taxon>Duncaniella</taxon>
    </lineage>
</organism>
<evidence type="ECO:0000313" key="1">
    <source>
        <dbReference type="EMBL" id="QCD41950.1"/>
    </source>
</evidence>
<sequence length="242" mass="27843">MIHDGPGQFSRWEDVEGANGEIERKLVHYDADNRYTISGNDYQVLGHNSPDWTLGLKNTFTYKNFDLSVYMYMRFGQTIKYDMLGSYDPSASSNFPTYFDYWTEATGDQNHYFPALNSSSDITSYTGYYALQFVDGSYFKIKNITLGYTLPENIMKRAGISKLRVYTTLTNPLVIAKSDLLKDYDPEMNGSLNYPLPSNLFSVLISHSKNNHSNNNEKFSQIYISGARGFHSRPDFMWSRRV</sequence>
<dbReference type="Proteomes" id="UP000297149">
    <property type="component" value="Chromosome"/>
</dbReference>
<name>A0A4P7W3E6_9BACT</name>